<name>A0AAN8SCI4_POLSC</name>
<evidence type="ECO:0000256" key="6">
    <source>
        <dbReference type="PIRNR" id="PIRNR016262"/>
    </source>
</evidence>
<keyword evidence="6" id="KW-0496">Mitochondrion</keyword>
<feature type="binding site" evidence="8">
    <location>
        <begin position="142"/>
        <end position="144"/>
    </location>
    <ligand>
        <name>substrate</name>
    </ligand>
</feature>
<dbReference type="InterPro" id="IPR020605">
    <property type="entry name" value="Octanoyltransferase_CS"/>
</dbReference>
<dbReference type="HAMAP" id="MF_00013">
    <property type="entry name" value="LipB"/>
    <property type="match status" value="1"/>
</dbReference>
<evidence type="ECO:0000256" key="7">
    <source>
        <dbReference type="PIRSR" id="PIRSR016262-1"/>
    </source>
</evidence>
<dbReference type="FunFam" id="3.30.930.10:FF:000035">
    <property type="entry name" value="Putative lipoyltransferase 2, mitochondrial"/>
    <property type="match status" value="1"/>
</dbReference>
<evidence type="ECO:0000313" key="11">
    <source>
        <dbReference type="EMBL" id="KAK6644248.1"/>
    </source>
</evidence>
<evidence type="ECO:0000256" key="1">
    <source>
        <dbReference type="ARBA" id="ARBA00004173"/>
    </source>
</evidence>
<comment type="subcellular location">
    <subcellularLocation>
        <location evidence="1 6">Mitochondrion</location>
    </subcellularLocation>
</comment>
<dbReference type="NCBIfam" id="TIGR00214">
    <property type="entry name" value="lipB"/>
    <property type="match status" value="1"/>
</dbReference>
<dbReference type="SUPFAM" id="SSF55681">
    <property type="entry name" value="Class II aaRS and biotin synthetases"/>
    <property type="match status" value="1"/>
</dbReference>
<evidence type="ECO:0000256" key="4">
    <source>
        <dbReference type="ARBA" id="ARBA00022679"/>
    </source>
</evidence>
<keyword evidence="4 6" id="KW-0808">Transferase</keyword>
<dbReference type="GO" id="GO:0005739">
    <property type="term" value="C:mitochondrion"/>
    <property type="evidence" value="ECO:0007669"/>
    <property type="project" value="UniProtKB-SubCell"/>
</dbReference>
<feature type="site" description="Lowers pKa of active site Cys" evidence="9">
    <location>
        <position position="139"/>
    </location>
</feature>
<comment type="similarity">
    <text evidence="3 6">Belongs to the LipB family.</text>
</comment>
<dbReference type="GO" id="GO:0033819">
    <property type="term" value="F:lipoyl(octanoyl) transferase activity"/>
    <property type="evidence" value="ECO:0007669"/>
    <property type="project" value="UniProtKB-EC"/>
</dbReference>
<keyword evidence="5 6" id="KW-0012">Acyltransferase</keyword>
<dbReference type="Proteomes" id="UP001372834">
    <property type="component" value="Unassembled WGS sequence"/>
</dbReference>
<evidence type="ECO:0000256" key="5">
    <source>
        <dbReference type="ARBA" id="ARBA00023315"/>
    </source>
</evidence>
<reference evidence="11 12" key="1">
    <citation type="submission" date="2023-10" db="EMBL/GenBank/DDBJ databases">
        <title>Genomes of two closely related lineages of the louse Polyplax serrata with different host specificities.</title>
        <authorList>
            <person name="Martinu J."/>
            <person name="Tarabai H."/>
            <person name="Stefka J."/>
            <person name="Hypsa V."/>
        </authorList>
    </citation>
    <scope>NUCLEOTIDE SEQUENCE [LARGE SCALE GENOMIC DNA]</scope>
    <source>
        <strain evidence="11">HR10_N</strain>
    </source>
</reference>
<feature type="active site" description="Acyl-thioester intermediate" evidence="7">
    <location>
        <position position="173"/>
    </location>
</feature>
<dbReference type="PROSITE" id="PS01313">
    <property type="entry name" value="LIPB"/>
    <property type="match status" value="1"/>
</dbReference>
<dbReference type="InterPro" id="IPR004143">
    <property type="entry name" value="BPL_LPL_catalytic"/>
</dbReference>
<dbReference type="NCBIfam" id="NF010925">
    <property type="entry name" value="PRK14345.1"/>
    <property type="match status" value="1"/>
</dbReference>
<evidence type="ECO:0000313" key="12">
    <source>
        <dbReference type="Proteomes" id="UP001372834"/>
    </source>
</evidence>
<comment type="catalytic activity">
    <reaction evidence="6">
        <text>octanoyl-[ACP] + L-lysyl-[protein] = N(6)-octanoyl-L-lysyl-[protein] + holo-[ACP] + H(+)</text>
        <dbReference type="Rhea" id="RHEA:17665"/>
        <dbReference type="Rhea" id="RHEA-COMP:9636"/>
        <dbReference type="Rhea" id="RHEA-COMP:9685"/>
        <dbReference type="Rhea" id="RHEA-COMP:9752"/>
        <dbReference type="Rhea" id="RHEA-COMP:9928"/>
        <dbReference type="ChEBI" id="CHEBI:15378"/>
        <dbReference type="ChEBI" id="CHEBI:29969"/>
        <dbReference type="ChEBI" id="CHEBI:64479"/>
        <dbReference type="ChEBI" id="CHEBI:78463"/>
        <dbReference type="ChEBI" id="CHEBI:78809"/>
        <dbReference type="EC" id="2.3.1.181"/>
    </reaction>
</comment>
<evidence type="ECO:0000259" key="10">
    <source>
        <dbReference type="PROSITE" id="PS51733"/>
    </source>
</evidence>
<gene>
    <name evidence="11" type="ORF">RUM43_000515</name>
</gene>
<dbReference type="CDD" id="cd16444">
    <property type="entry name" value="LipB"/>
    <property type="match status" value="1"/>
</dbReference>
<feature type="binding site" evidence="8">
    <location>
        <begin position="76"/>
        <end position="83"/>
    </location>
    <ligand>
        <name>substrate</name>
    </ligand>
</feature>
<evidence type="ECO:0000256" key="2">
    <source>
        <dbReference type="ARBA" id="ARBA00004821"/>
    </source>
</evidence>
<feature type="domain" description="BPL/LPL catalytic" evidence="10">
    <location>
        <begin position="32"/>
        <end position="212"/>
    </location>
</feature>
<dbReference type="AlphaFoldDB" id="A0AAN8SCI4"/>
<sequence>MSKVVQVLSVGCLSYGHSLQLQKTISIKVKQKEIPDTLIIVEHKPVYTVGIRDKSYGADEEKKLRTLGAEFYRTNRGGLITFHGPGQMVVYPILDLRNYKPSVRWYVHNLENTIIDLCAHYNIKAYTSPHTGVWVNDSKICALGIHAGQYITTHGLALNCNIDLSWFKHIVPCGIEGKFVTSLSEQLNQDIEIKTVIPNFLKMFSKLFDCQIDDIQEGSDALQNILNNTV</sequence>
<dbReference type="PROSITE" id="PS51733">
    <property type="entry name" value="BPL_LPL_CATALYTIC"/>
    <property type="match status" value="1"/>
</dbReference>
<proteinExistence type="inferred from homology"/>
<protein>
    <recommendedName>
        <fullName evidence="6">Octanoyl-[acyl-carrier-protein]:protein N-octanoyltransferase LIPT2, mitochondrial</fullName>
        <ecNumber evidence="6">2.3.1.181</ecNumber>
    </recommendedName>
</protein>
<dbReference type="PANTHER" id="PTHR10993">
    <property type="entry name" value="OCTANOYLTRANSFERASE"/>
    <property type="match status" value="1"/>
</dbReference>
<evidence type="ECO:0000256" key="3">
    <source>
        <dbReference type="ARBA" id="ARBA00007907"/>
    </source>
</evidence>
<dbReference type="InterPro" id="IPR045864">
    <property type="entry name" value="aa-tRNA-synth_II/BPL/LPL"/>
</dbReference>
<comment type="function">
    <text evidence="6">Catalyzes the transfer of endogenously produced octanoic acid from octanoyl-acyl-carrier-protein onto the lipoyl domains of lipoate-dependent enzymes. Lipoyl-ACP can also act as a substrate although octanoyl-ACP is likely to be the physiological substrate.</text>
</comment>
<dbReference type="PIRSF" id="PIRSF016262">
    <property type="entry name" value="LPLase"/>
    <property type="match status" value="1"/>
</dbReference>
<dbReference type="Pfam" id="PF21948">
    <property type="entry name" value="LplA-B_cat"/>
    <property type="match status" value="1"/>
</dbReference>
<evidence type="ECO:0000256" key="9">
    <source>
        <dbReference type="PIRSR" id="PIRSR016262-3"/>
    </source>
</evidence>
<dbReference type="Gene3D" id="3.30.930.10">
    <property type="entry name" value="Bira Bifunctional Protein, Domain 2"/>
    <property type="match status" value="1"/>
</dbReference>
<comment type="pathway">
    <text evidence="2 6">Protein modification; protein lipoylation via endogenous pathway; protein N(6)-(lipoyl)lysine from octanoyl-[acyl-carrier-protein]: step 1/2.</text>
</comment>
<organism evidence="11 12">
    <name type="scientific">Polyplax serrata</name>
    <name type="common">Common mouse louse</name>
    <dbReference type="NCBI Taxonomy" id="468196"/>
    <lineage>
        <taxon>Eukaryota</taxon>
        <taxon>Metazoa</taxon>
        <taxon>Ecdysozoa</taxon>
        <taxon>Arthropoda</taxon>
        <taxon>Hexapoda</taxon>
        <taxon>Insecta</taxon>
        <taxon>Pterygota</taxon>
        <taxon>Neoptera</taxon>
        <taxon>Paraneoptera</taxon>
        <taxon>Psocodea</taxon>
        <taxon>Troctomorpha</taxon>
        <taxon>Phthiraptera</taxon>
        <taxon>Anoplura</taxon>
        <taxon>Polyplacidae</taxon>
        <taxon>Polyplax</taxon>
    </lineage>
</organism>
<feature type="binding site" evidence="8">
    <location>
        <begin position="155"/>
        <end position="157"/>
    </location>
    <ligand>
        <name>substrate</name>
    </ligand>
</feature>
<evidence type="ECO:0000256" key="8">
    <source>
        <dbReference type="PIRSR" id="PIRSR016262-2"/>
    </source>
</evidence>
<comment type="caution">
    <text evidence="11">The sequence shown here is derived from an EMBL/GenBank/DDBJ whole genome shotgun (WGS) entry which is preliminary data.</text>
</comment>
<dbReference type="InterPro" id="IPR000544">
    <property type="entry name" value="Octanoyltransferase"/>
</dbReference>
<dbReference type="PANTHER" id="PTHR10993:SF7">
    <property type="entry name" value="LIPOYLTRANSFERASE 2, MITOCHONDRIAL-RELATED"/>
    <property type="match status" value="1"/>
</dbReference>
<dbReference type="EMBL" id="JAWJWE010000001">
    <property type="protein sequence ID" value="KAK6644248.1"/>
    <property type="molecule type" value="Genomic_DNA"/>
</dbReference>
<accession>A0AAN8SCI4</accession>
<dbReference type="GO" id="GO:0009249">
    <property type="term" value="P:protein lipoylation"/>
    <property type="evidence" value="ECO:0007669"/>
    <property type="project" value="InterPro"/>
</dbReference>
<dbReference type="EC" id="2.3.1.181" evidence="6"/>